<dbReference type="SUPFAM" id="SSF52540">
    <property type="entry name" value="P-loop containing nucleoside triphosphate hydrolases"/>
    <property type="match status" value="1"/>
</dbReference>
<evidence type="ECO:0000259" key="5">
    <source>
        <dbReference type="PROSITE" id="PS50893"/>
    </source>
</evidence>
<sequence precursor="true">MKNATQPVLAVEGISKLYGAGSNRVKALDDVSVTLYPGEVLLIMGPSGSGKTTLLSIMGCILRPTTGNVTVAGKCVSELAESALPDIRRHDLGFVFQAFNLFNTLTAQENVGVVLRLKGAPRRSITARSLALLEQVGLAHRANAYPRDMSGGEKQRTALARALAGDPPILLADEPTANLDSKTGHAVLALLRNLAKETGKAVAIVSHDPKAEAVADRIIEIQDGRLLS</sequence>
<dbReference type="InterPro" id="IPR027417">
    <property type="entry name" value="P-loop_NTPase"/>
</dbReference>
<dbReference type="AlphaFoldDB" id="A0A656HLV3"/>
<dbReference type="GO" id="GO:0005886">
    <property type="term" value="C:plasma membrane"/>
    <property type="evidence" value="ECO:0007669"/>
    <property type="project" value="TreeGrafter"/>
</dbReference>
<evidence type="ECO:0000256" key="3">
    <source>
        <dbReference type="ARBA" id="ARBA00022840"/>
    </source>
</evidence>
<evidence type="ECO:0000313" key="7">
    <source>
        <dbReference type="Proteomes" id="UP000005317"/>
    </source>
</evidence>
<evidence type="ECO:0000256" key="1">
    <source>
        <dbReference type="ARBA" id="ARBA00022448"/>
    </source>
</evidence>
<proteinExistence type="inferred from homology"/>
<keyword evidence="7" id="KW-1185">Reference proteome</keyword>
<feature type="domain" description="ABC transporter" evidence="5">
    <location>
        <begin position="9"/>
        <end position="227"/>
    </location>
</feature>
<dbReference type="OrthoDB" id="9801477at2"/>
<dbReference type="FunFam" id="3.40.50.300:FF:000032">
    <property type="entry name" value="Export ABC transporter ATP-binding protein"/>
    <property type="match status" value="1"/>
</dbReference>
<protein>
    <submittedName>
        <fullName evidence="6">ABC transporter related protein</fullName>
    </submittedName>
</protein>
<dbReference type="InterPro" id="IPR015854">
    <property type="entry name" value="ABC_transpr_LolD-like"/>
</dbReference>
<evidence type="ECO:0000313" key="6">
    <source>
        <dbReference type="EMBL" id="EIJ36310.1"/>
    </source>
</evidence>
<gene>
    <name evidence="6" type="ORF">Thini_3809</name>
</gene>
<accession>A0A656HLV3</accession>
<dbReference type="PANTHER" id="PTHR24220">
    <property type="entry name" value="IMPORT ATP-BINDING PROTEIN"/>
    <property type="match status" value="1"/>
</dbReference>
<comment type="similarity">
    <text evidence="4">Belongs to the ABC transporter superfamily. Macrolide exporter (TC 3.A.1.122) family.</text>
</comment>
<dbReference type="GO" id="GO:0016887">
    <property type="term" value="F:ATP hydrolysis activity"/>
    <property type="evidence" value="ECO:0007669"/>
    <property type="project" value="InterPro"/>
</dbReference>
<name>A0A656HLV3_THINJ</name>
<dbReference type="InterPro" id="IPR017911">
    <property type="entry name" value="MacB-like_ATP-bd"/>
</dbReference>
<keyword evidence="3" id="KW-0067">ATP-binding</keyword>
<evidence type="ECO:0000256" key="2">
    <source>
        <dbReference type="ARBA" id="ARBA00022741"/>
    </source>
</evidence>
<dbReference type="PANTHER" id="PTHR24220:SF86">
    <property type="entry name" value="ABC TRANSPORTER ABCH.1"/>
    <property type="match status" value="1"/>
</dbReference>
<dbReference type="SMART" id="SM00382">
    <property type="entry name" value="AAA"/>
    <property type="match status" value="1"/>
</dbReference>
<dbReference type="Gene3D" id="3.40.50.300">
    <property type="entry name" value="P-loop containing nucleotide triphosphate hydrolases"/>
    <property type="match status" value="1"/>
</dbReference>
<dbReference type="EMBL" id="JH651384">
    <property type="protein sequence ID" value="EIJ36310.1"/>
    <property type="molecule type" value="Genomic_DNA"/>
</dbReference>
<dbReference type="Pfam" id="PF00005">
    <property type="entry name" value="ABC_tran"/>
    <property type="match status" value="1"/>
</dbReference>
<dbReference type="GO" id="GO:0022857">
    <property type="term" value="F:transmembrane transporter activity"/>
    <property type="evidence" value="ECO:0007669"/>
    <property type="project" value="TreeGrafter"/>
</dbReference>
<keyword evidence="1" id="KW-0813">Transport</keyword>
<dbReference type="GO" id="GO:0005524">
    <property type="term" value="F:ATP binding"/>
    <property type="evidence" value="ECO:0007669"/>
    <property type="project" value="UniProtKB-KW"/>
</dbReference>
<dbReference type="GO" id="GO:1902495">
    <property type="term" value="C:transmembrane transporter complex"/>
    <property type="evidence" value="ECO:0007669"/>
    <property type="project" value="UniProtKB-ARBA"/>
</dbReference>
<dbReference type="RefSeq" id="WP_002710187.1">
    <property type="nucleotide sequence ID" value="NZ_JH651384.1"/>
</dbReference>
<dbReference type="PROSITE" id="PS50893">
    <property type="entry name" value="ABC_TRANSPORTER_2"/>
    <property type="match status" value="1"/>
</dbReference>
<dbReference type="CDD" id="cd03255">
    <property type="entry name" value="ABC_MJ0796_LolCDE_FtsE"/>
    <property type="match status" value="1"/>
</dbReference>
<dbReference type="Proteomes" id="UP000005317">
    <property type="component" value="Unassembled WGS sequence"/>
</dbReference>
<dbReference type="InterPro" id="IPR003439">
    <property type="entry name" value="ABC_transporter-like_ATP-bd"/>
</dbReference>
<reference evidence="7" key="1">
    <citation type="journal article" date="2011" name="Stand. Genomic Sci.">
        <title>Genome sequence of the filamentous, gliding Thiothrix nivea neotype strain (JP2(T)).</title>
        <authorList>
            <person name="Lapidus A."/>
            <person name="Nolan M."/>
            <person name="Lucas S."/>
            <person name="Glavina Del Rio T."/>
            <person name="Tice H."/>
            <person name="Cheng J.F."/>
            <person name="Tapia R."/>
            <person name="Han C."/>
            <person name="Goodwin L."/>
            <person name="Pitluck S."/>
            <person name="Liolios K."/>
            <person name="Pagani I."/>
            <person name="Ivanova N."/>
            <person name="Huntemann M."/>
            <person name="Mavromatis K."/>
            <person name="Mikhailova N."/>
            <person name="Pati A."/>
            <person name="Chen A."/>
            <person name="Palaniappan K."/>
            <person name="Land M."/>
            <person name="Brambilla E.M."/>
            <person name="Rohde M."/>
            <person name="Abt B."/>
            <person name="Verbarg S."/>
            <person name="Goker M."/>
            <person name="Bristow J."/>
            <person name="Eisen J.A."/>
            <person name="Markowitz V."/>
            <person name="Hugenholtz P."/>
            <person name="Kyrpides N.C."/>
            <person name="Klenk H.P."/>
            <person name="Woyke T."/>
        </authorList>
    </citation>
    <scope>NUCLEOTIDE SEQUENCE [LARGE SCALE GENOMIC DNA]</scope>
    <source>
        <strain evidence="7">ATCC 35100 / DSM 5205 / JP2</strain>
    </source>
</reference>
<evidence type="ECO:0000256" key="4">
    <source>
        <dbReference type="ARBA" id="ARBA00038388"/>
    </source>
</evidence>
<keyword evidence="2" id="KW-0547">Nucleotide-binding</keyword>
<dbReference type="InterPro" id="IPR003593">
    <property type="entry name" value="AAA+_ATPase"/>
</dbReference>
<organism evidence="6 7">
    <name type="scientific">Thiothrix nivea (strain ATCC 35100 / DSM 5205 / JP2)</name>
    <dbReference type="NCBI Taxonomy" id="870187"/>
    <lineage>
        <taxon>Bacteria</taxon>
        <taxon>Pseudomonadati</taxon>
        <taxon>Pseudomonadota</taxon>
        <taxon>Gammaproteobacteria</taxon>
        <taxon>Thiotrichales</taxon>
        <taxon>Thiotrichaceae</taxon>
        <taxon>Thiothrix</taxon>
    </lineage>
</organism>